<dbReference type="AlphaFoldDB" id="A0A967E5Y2"/>
<dbReference type="InterPro" id="IPR002641">
    <property type="entry name" value="PNPLA_dom"/>
</dbReference>
<name>A0A967E5Y2_9FLAO</name>
<dbReference type="EMBL" id="VIKU02000003">
    <property type="protein sequence ID" value="NHF59912.1"/>
    <property type="molecule type" value="Genomic_DNA"/>
</dbReference>
<evidence type="ECO:0000313" key="3">
    <source>
        <dbReference type="EMBL" id="NHF59912.1"/>
    </source>
</evidence>
<accession>A0A967E5Y2</accession>
<gene>
    <name evidence="3" type="ORF">FK220_011210</name>
</gene>
<dbReference type="SUPFAM" id="SSF52151">
    <property type="entry name" value="FabD/lysophospholipase-like"/>
    <property type="match status" value="1"/>
</dbReference>
<protein>
    <recommendedName>
        <fullName evidence="2">PNPLA domain-containing protein</fullName>
    </recommendedName>
</protein>
<dbReference type="Pfam" id="PF01734">
    <property type="entry name" value="Patatin"/>
    <property type="match status" value="1"/>
</dbReference>
<organism evidence="3 4">
    <name type="scientific">Pelagihabitans pacificus</name>
    <dbReference type="NCBI Taxonomy" id="2696054"/>
    <lineage>
        <taxon>Bacteria</taxon>
        <taxon>Pseudomonadati</taxon>
        <taxon>Bacteroidota</taxon>
        <taxon>Flavobacteriia</taxon>
        <taxon>Flavobacteriales</taxon>
        <taxon>Flavobacteriaceae</taxon>
        <taxon>Pelagihabitans</taxon>
    </lineage>
</organism>
<keyword evidence="4" id="KW-1185">Reference proteome</keyword>
<feature type="domain" description="PNPLA" evidence="2">
    <location>
        <begin position="14"/>
        <end position="321"/>
    </location>
</feature>
<dbReference type="InterPro" id="IPR016035">
    <property type="entry name" value="Acyl_Trfase/lysoPLipase"/>
</dbReference>
<keyword evidence="1" id="KW-0443">Lipid metabolism</keyword>
<dbReference type="Gene3D" id="3.40.1090.10">
    <property type="entry name" value="Cytosolic phospholipase A2 catalytic domain"/>
    <property type="match status" value="1"/>
</dbReference>
<dbReference type="GO" id="GO:0006629">
    <property type="term" value="P:lipid metabolic process"/>
    <property type="evidence" value="ECO:0007669"/>
    <property type="project" value="UniProtKB-KW"/>
</dbReference>
<sequence length="581" mass="65786">MSSTTEPTFHLGITMAGAVSAGAYTAGFMDYVLEALNEWEKAKEKNRNAVQGQFDKRIPMYNVQIDAIGGASAGGMVSMITALMFHYKEMKPVREVSYTKTGNILYDSWVFLDDDMTEKDRNKRKTTFRKMLEIDDLKGQKGAPSLLNSKPIDTIAERVFNNLPSDAGPHNFPKYVSKDLHVLLTVTSLQPLAYTVNFSRIKSKFMDTTPGHRIGNHDIVAHFKIAYDPSKDKDEYLPFSPNDNDSRALLIKTTKATGAFPIGLAPRHFEHEFSSKYVQSNLSKRKAFSSDTDIRFDDDGDTFRFTGVDGGAINNEPFDEVIRQLIANHEGYDPKEPKFGTIMIDPFPNFEEPANGDQEPLRSGLLSSLGKLIPTILDQARNKRNDSYGNGLFKLLAFPIKWESPGKLKPHPPLATGGIGGFGGFLDLDFRIHDFFLGRDNARNFLRAFNFLEYDKAAPIYLFKKVDPEAVEAFSRTITDKITGEQKVYMPIIPDISRLTGDTNPYYYTVDSFPKLDRERFKTLKKPLRKRIRAVITAELNERVDSWFLRGIIGTLKGLLVRKLTNWVMETIENDFARRQM</sequence>
<dbReference type="RefSeq" id="WP_152574420.1">
    <property type="nucleotide sequence ID" value="NZ_VIKU02000003.1"/>
</dbReference>
<proteinExistence type="predicted"/>
<dbReference type="Proteomes" id="UP000707206">
    <property type="component" value="Unassembled WGS sequence"/>
</dbReference>
<reference evidence="3" key="1">
    <citation type="submission" date="2019-07" db="EMBL/GenBank/DDBJ databases">
        <authorList>
            <person name="De-Chao Zhang Q."/>
        </authorList>
    </citation>
    <scope>NUCLEOTIDE SEQUENCE</scope>
    <source>
        <strain evidence="3">TP-CH-4</strain>
    </source>
</reference>
<evidence type="ECO:0000259" key="2">
    <source>
        <dbReference type="Pfam" id="PF01734"/>
    </source>
</evidence>
<evidence type="ECO:0000313" key="4">
    <source>
        <dbReference type="Proteomes" id="UP000707206"/>
    </source>
</evidence>
<reference evidence="3" key="2">
    <citation type="submission" date="2020-03" db="EMBL/GenBank/DDBJ databases">
        <title>Flavobacteriaceae bacterium strain TP-CH-4, a member of the family Flavobacteriaceae isolated from a deep-sea seamount.</title>
        <authorList>
            <person name="Zhang D.-C."/>
        </authorList>
    </citation>
    <scope>NUCLEOTIDE SEQUENCE</scope>
    <source>
        <strain evidence="3">TP-CH-4</strain>
    </source>
</reference>
<comment type="caution">
    <text evidence="3">The sequence shown here is derived from an EMBL/GenBank/DDBJ whole genome shotgun (WGS) entry which is preliminary data.</text>
</comment>
<evidence type="ECO:0000256" key="1">
    <source>
        <dbReference type="ARBA" id="ARBA00023098"/>
    </source>
</evidence>